<dbReference type="Pfam" id="PF12802">
    <property type="entry name" value="MarR_2"/>
    <property type="match status" value="1"/>
</dbReference>
<dbReference type="InterPro" id="IPR023187">
    <property type="entry name" value="Tscrpt_reg_MarR-type_CS"/>
</dbReference>
<protein>
    <submittedName>
        <fullName evidence="5">Putative MarR family transcriptional regulator</fullName>
    </submittedName>
</protein>
<dbReference type="InterPro" id="IPR039422">
    <property type="entry name" value="MarR/SlyA-like"/>
</dbReference>
<gene>
    <name evidence="5" type="ORF">GM1_029_00710</name>
</gene>
<accession>M3VC04</accession>
<keyword evidence="3" id="KW-0804">Transcription</keyword>
<dbReference type="STRING" id="410332.SAMN04488550_1186"/>
<evidence type="ECO:0000313" key="6">
    <source>
        <dbReference type="Proteomes" id="UP000035009"/>
    </source>
</evidence>
<name>M3VC04_GORML</name>
<proteinExistence type="predicted"/>
<dbReference type="InterPro" id="IPR036388">
    <property type="entry name" value="WH-like_DNA-bd_sf"/>
</dbReference>
<dbReference type="PROSITE" id="PS01117">
    <property type="entry name" value="HTH_MARR_1"/>
    <property type="match status" value="1"/>
</dbReference>
<dbReference type="AlphaFoldDB" id="M3VC04"/>
<evidence type="ECO:0000313" key="5">
    <source>
        <dbReference type="EMBL" id="GAC81168.1"/>
    </source>
</evidence>
<evidence type="ECO:0000256" key="1">
    <source>
        <dbReference type="ARBA" id="ARBA00023015"/>
    </source>
</evidence>
<evidence type="ECO:0000259" key="4">
    <source>
        <dbReference type="PROSITE" id="PS50995"/>
    </source>
</evidence>
<dbReference type="Gene3D" id="1.10.10.10">
    <property type="entry name" value="Winged helix-like DNA-binding domain superfamily/Winged helix DNA-binding domain"/>
    <property type="match status" value="1"/>
</dbReference>
<dbReference type="Proteomes" id="UP000035009">
    <property type="component" value="Unassembled WGS sequence"/>
</dbReference>
<sequence>MILRGSGRFVKMFDQNREAVLRQAIEDLYFGYRAFTALPDEILAASGLGRTHHRVLYFVCRRPGMSIGELVALLDVTKQALHRPIKDLEVRGLVVNASDPGDRRVRRLTATDAGSDLERRLTHTQMVMLDEVFADGDGDWYSVTGRMANLAREKG</sequence>
<dbReference type="PROSITE" id="PS50995">
    <property type="entry name" value="HTH_MARR_2"/>
    <property type="match status" value="1"/>
</dbReference>
<dbReference type="EMBL" id="BAOP01000029">
    <property type="protein sequence ID" value="GAC81168.1"/>
    <property type="molecule type" value="Genomic_DNA"/>
</dbReference>
<keyword evidence="2" id="KW-0238">DNA-binding</keyword>
<dbReference type="GO" id="GO:0003677">
    <property type="term" value="F:DNA binding"/>
    <property type="evidence" value="ECO:0007669"/>
    <property type="project" value="UniProtKB-KW"/>
</dbReference>
<keyword evidence="1" id="KW-0805">Transcription regulation</keyword>
<dbReference type="GO" id="GO:0006950">
    <property type="term" value="P:response to stress"/>
    <property type="evidence" value="ECO:0007669"/>
    <property type="project" value="TreeGrafter"/>
</dbReference>
<reference evidence="5 6" key="1">
    <citation type="submission" date="2013-02" db="EMBL/GenBank/DDBJ databases">
        <title>Whole genome shotgun sequence of Gordonia malaquae NBRC 108250.</title>
        <authorList>
            <person name="Yoshida I."/>
            <person name="Hosoyama A."/>
            <person name="Tsuchikane K."/>
            <person name="Ando Y."/>
            <person name="Baba S."/>
            <person name="Ohji S."/>
            <person name="Hamada M."/>
            <person name="Tamura T."/>
            <person name="Yamazoe A."/>
            <person name="Yamazaki S."/>
            <person name="Fujita N."/>
        </authorList>
    </citation>
    <scope>NUCLEOTIDE SEQUENCE [LARGE SCALE GENOMIC DNA]</scope>
    <source>
        <strain evidence="5 6">NBRC 108250</strain>
    </source>
</reference>
<comment type="caution">
    <text evidence="5">The sequence shown here is derived from an EMBL/GenBank/DDBJ whole genome shotgun (WGS) entry which is preliminary data.</text>
</comment>
<organism evidence="5 6">
    <name type="scientific">Gordonia malaquae NBRC 108250</name>
    <dbReference type="NCBI Taxonomy" id="1223542"/>
    <lineage>
        <taxon>Bacteria</taxon>
        <taxon>Bacillati</taxon>
        <taxon>Actinomycetota</taxon>
        <taxon>Actinomycetes</taxon>
        <taxon>Mycobacteriales</taxon>
        <taxon>Gordoniaceae</taxon>
        <taxon>Gordonia</taxon>
    </lineage>
</organism>
<evidence type="ECO:0000256" key="3">
    <source>
        <dbReference type="ARBA" id="ARBA00023163"/>
    </source>
</evidence>
<dbReference type="InterPro" id="IPR036390">
    <property type="entry name" value="WH_DNA-bd_sf"/>
</dbReference>
<feature type="domain" description="HTH marR-type" evidence="4">
    <location>
        <begin position="18"/>
        <end position="155"/>
    </location>
</feature>
<dbReference type="InterPro" id="IPR000835">
    <property type="entry name" value="HTH_MarR-typ"/>
</dbReference>
<keyword evidence="6" id="KW-1185">Reference proteome</keyword>
<evidence type="ECO:0000256" key="2">
    <source>
        <dbReference type="ARBA" id="ARBA00023125"/>
    </source>
</evidence>
<dbReference type="PANTHER" id="PTHR33164">
    <property type="entry name" value="TRANSCRIPTIONAL REGULATOR, MARR FAMILY"/>
    <property type="match status" value="1"/>
</dbReference>
<dbReference type="GO" id="GO:0003700">
    <property type="term" value="F:DNA-binding transcription factor activity"/>
    <property type="evidence" value="ECO:0007669"/>
    <property type="project" value="InterPro"/>
</dbReference>
<dbReference type="SMART" id="SM00347">
    <property type="entry name" value="HTH_MARR"/>
    <property type="match status" value="1"/>
</dbReference>
<dbReference type="eggNOG" id="COG1846">
    <property type="taxonomic scope" value="Bacteria"/>
</dbReference>
<dbReference type="SUPFAM" id="SSF46785">
    <property type="entry name" value="Winged helix' DNA-binding domain"/>
    <property type="match status" value="1"/>
</dbReference>
<dbReference type="PANTHER" id="PTHR33164:SF44">
    <property type="entry name" value="TRANSCRIPTIONAL REGULATORY PROTEIN"/>
    <property type="match status" value="1"/>
</dbReference>